<feature type="non-terminal residue" evidence="1">
    <location>
        <position position="111"/>
    </location>
</feature>
<reference evidence="1" key="1">
    <citation type="submission" date="2021-03" db="EMBL/GenBank/DDBJ databases">
        <authorList>
            <consortium name="DOE Joint Genome Institute"/>
            <person name="Ahrendt S."/>
            <person name="Looney B.P."/>
            <person name="Miyauchi S."/>
            <person name="Morin E."/>
            <person name="Drula E."/>
            <person name="Courty P.E."/>
            <person name="Chicoki N."/>
            <person name="Fauchery L."/>
            <person name="Kohler A."/>
            <person name="Kuo A."/>
            <person name="Labutti K."/>
            <person name="Pangilinan J."/>
            <person name="Lipzen A."/>
            <person name="Riley R."/>
            <person name="Andreopoulos W."/>
            <person name="He G."/>
            <person name="Johnson J."/>
            <person name="Barry K.W."/>
            <person name="Grigoriev I.V."/>
            <person name="Nagy L."/>
            <person name="Hibbett D."/>
            <person name="Henrissat B."/>
            <person name="Matheny P.B."/>
            <person name="Labbe J."/>
            <person name="Martin F."/>
        </authorList>
    </citation>
    <scope>NUCLEOTIDE SEQUENCE</scope>
    <source>
        <strain evidence="1">HHB10654</strain>
    </source>
</reference>
<name>A0ACB8SHI3_9AGAM</name>
<evidence type="ECO:0000313" key="1">
    <source>
        <dbReference type="EMBL" id="KAI0055343.1"/>
    </source>
</evidence>
<dbReference type="Proteomes" id="UP000814140">
    <property type="component" value="Unassembled WGS sequence"/>
</dbReference>
<dbReference type="EMBL" id="MU277296">
    <property type="protein sequence ID" value="KAI0055343.1"/>
    <property type="molecule type" value="Genomic_DNA"/>
</dbReference>
<feature type="non-terminal residue" evidence="1">
    <location>
        <position position="1"/>
    </location>
</feature>
<comment type="caution">
    <text evidence="1">The sequence shown here is derived from an EMBL/GenBank/DDBJ whole genome shotgun (WGS) entry which is preliminary data.</text>
</comment>
<gene>
    <name evidence="1" type="ORF">BV25DRAFT_1765328</name>
</gene>
<protein>
    <submittedName>
        <fullName evidence="1">Uncharacterized protein</fullName>
    </submittedName>
</protein>
<accession>A0ACB8SHI3</accession>
<keyword evidence="2" id="KW-1185">Reference proteome</keyword>
<reference evidence="1" key="2">
    <citation type="journal article" date="2022" name="New Phytol.">
        <title>Evolutionary transition to the ectomycorrhizal habit in the genomes of a hyperdiverse lineage of mushroom-forming fungi.</title>
        <authorList>
            <person name="Looney B."/>
            <person name="Miyauchi S."/>
            <person name="Morin E."/>
            <person name="Drula E."/>
            <person name="Courty P.E."/>
            <person name="Kohler A."/>
            <person name="Kuo A."/>
            <person name="LaButti K."/>
            <person name="Pangilinan J."/>
            <person name="Lipzen A."/>
            <person name="Riley R."/>
            <person name="Andreopoulos W."/>
            <person name="He G."/>
            <person name="Johnson J."/>
            <person name="Nolan M."/>
            <person name="Tritt A."/>
            <person name="Barry K.W."/>
            <person name="Grigoriev I.V."/>
            <person name="Nagy L.G."/>
            <person name="Hibbett D."/>
            <person name="Henrissat B."/>
            <person name="Matheny P.B."/>
            <person name="Labbe J."/>
            <person name="Martin F.M."/>
        </authorList>
    </citation>
    <scope>NUCLEOTIDE SEQUENCE</scope>
    <source>
        <strain evidence="1">HHB10654</strain>
    </source>
</reference>
<proteinExistence type="predicted"/>
<sequence length="111" mass="12544">VDSTRTDWASWLPILLHAYNSSVHSSTGYSPYFLLYGFSPRGALDLLAPPMDHIARPSQSNASAEDYILDLESHRQRARDALAIAQDHYTRAYNKSHRVELFEPGDLVLID</sequence>
<evidence type="ECO:0000313" key="2">
    <source>
        <dbReference type="Proteomes" id="UP000814140"/>
    </source>
</evidence>
<organism evidence="1 2">
    <name type="scientific">Artomyces pyxidatus</name>
    <dbReference type="NCBI Taxonomy" id="48021"/>
    <lineage>
        <taxon>Eukaryota</taxon>
        <taxon>Fungi</taxon>
        <taxon>Dikarya</taxon>
        <taxon>Basidiomycota</taxon>
        <taxon>Agaricomycotina</taxon>
        <taxon>Agaricomycetes</taxon>
        <taxon>Russulales</taxon>
        <taxon>Auriscalpiaceae</taxon>
        <taxon>Artomyces</taxon>
    </lineage>
</organism>